<accession>A0A0A5GJV3</accession>
<evidence type="ECO:0000313" key="2">
    <source>
        <dbReference type="Proteomes" id="UP000030528"/>
    </source>
</evidence>
<evidence type="ECO:0000313" key="1">
    <source>
        <dbReference type="EMBL" id="KGX92294.1"/>
    </source>
</evidence>
<name>A0A0A5GJV3_9BACI</name>
<dbReference type="AlphaFoldDB" id="A0A0A5GJV3"/>
<dbReference type="EMBL" id="AVPE01000007">
    <property type="protein sequence ID" value="KGX92294.1"/>
    <property type="molecule type" value="Genomic_DNA"/>
</dbReference>
<dbReference type="RefSeq" id="WP_026799599.1">
    <property type="nucleotide sequence ID" value="NZ_AULI01000002.1"/>
</dbReference>
<dbReference type="Proteomes" id="UP000030528">
    <property type="component" value="Unassembled WGS sequence"/>
</dbReference>
<proteinExistence type="predicted"/>
<gene>
    <name evidence="1" type="ORF">N781_18295</name>
</gene>
<organism evidence="1 2">
    <name type="scientific">Pontibacillus halophilus JSM 076056 = DSM 19796</name>
    <dbReference type="NCBI Taxonomy" id="1385510"/>
    <lineage>
        <taxon>Bacteria</taxon>
        <taxon>Bacillati</taxon>
        <taxon>Bacillota</taxon>
        <taxon>Bacilli</taxon>
        <taxon>Bacillales</taxon>
        <taxon>Bacillaceae</taxon>
        <taxon>Pontibacillus</taxon>
    </lineage>
</organism>
<protein>
    <submittedName>
        <fullName evidence="1">Uncharacterized protein</fullName>
    </submittedName>
</protein>
<sequence length="130" mass="14535">MKKRVFTVVIAIALLLLLGQVFVYSPIFGYKASAVRDDFPVPRNSIRFETDVENASITAHASYRIGRIGGKEEGLPEAYLSSIEEWGWTARDDLRVGGLLAFEKDDSIIWLIVESNKVTIAEMEEGQETP</sequence>
<comment type="caution">
    <text evidence="1">The sequence shown here is derived from an EMBL/GenBank/DDBJ whole genome shotgun (WGS) entry which is preliminary data.</text>
</comment>
<dbReference type="OrthoDB" id="2352996at2"/>
<reference evidence="1 2" key="1">
    <citation type="submission" date="2013-08" db="EMBL/GenBank/DDBJ databases">
        <authorList>
            <person name="Huang J."/>
            <person name="Wang G."/>
        </authorList>
    </citation>
    <scope>NUCLEOTIDE SEQUENCE [LARGE SCALE GENOMIC DNA]</scope>
    <source>
        <strain evidence="1 2">JSM 076056</strain>
    </source>
</reference>
<keyword evidence="2" id="KW-1185">Reference proteome</keyword>